<reference evidence="3 4" key="1">
    <citation type="submission" date="2024-09" db="EMBL/GenBank/DDBJ databases">
        <authorList>
            <person name="Zhang Z.-H."/>
        </authorList>
    </citation>
    <scope>NUCLEOTIDE SEQUENCE [LARGE SCALE GENOMIC DNA]</scope>
    <source>
        <strain evidence="3 4">HHTR114</strain>
    </source>
</reference>
<feature type="transmembrane region" description="Helical" evidence="2">
    <location>
        <begin position="48"/>
        <end position="74"/>
    </location>
</feature>
<evidence type="ECO:0000313" key="3">
    <source>
        <dbReference type="EMBL" id="MFC6034700.1"/>
    </source>
</evidence>
<comment type="caution">
    <text evidence="3">The sequence shown here is derived from an EMBL/GenBank/DDBJ whole genome shotgun (WGS) entry which is preliminary data.</text>
</comment>
<feature type="region of interest" description="Disordered" evidence="1">
    <location>
        <begin position="1"/>
        <end position="35"/>
    </location>
</feature>
<dbReference type="RefSeq" id="WP_379879959.1">
    <property type="nucleotide sequence ID" value="NZ_JBHPON010000001.1"/>
</dbReference>
<evidence type="ECO:0000256" key="1">
    <source>
        <dbReference type="SAM" id="MobiDB-lite"/>
    </source>
</evidence>
<protein>
    <recommendedName>
        <fullName evidence="5">DUF4190 domain-containing protein</fullName>
    </recommendedName>
</protein>
<evidence type="ECO:0000313" key="4">
    <source>
        <dbReference type="Proteomes" id="UP001596116"/>
    </source>
</evidence>
<keyword evidence="4" id="KW-1185">Reference proteome</keyword>
<evidence type="ECO:0000256" key="2">
    <source>
        <dbReference type="SAM" id="Phobius"/>
    </source>
</evidence>
<keyword evidence="2" id="KW-0472">Membrane</keyword>
<accession>A0ABW1KS17</accession>
<dbReference type="Proteomes" id="UP001596116">
    <property type="component" value="Unassembled WGS sequence"/>
</dbReference>
<gene>
    <name evidence="3" type="ORF">ACFMB1_04045</name>
</gene>
<keyword evidence="2" id="KW-0812">Transmembrane</keyword>
<dbReference type="EMBL" id="JBHPON010000001">
    <property type="protein sequence ID" value="MFC6034700.1"/>
    <property type="molecule type" value="Genomic_DNA"/>
</dbReference>
<evidence type="ECO:0008006" key="5">
    <source>
        <dbReference type="Google" id="ProtNLM"/>
    </source>
</evidence>
<proteinExistence type="predicted"/>
<feature type="transmembrane region" description="Helical" evidence="2">
    <location>
        <begin position="86"/>
        <end position="111"/>
    </location>
</feature>
<keyword evidence="2" id="KW-1133">Transmembrane helix</keyword>
<sequence>MPENSFGKRQPGDQSVPLKESSGKPSGKGKDPLSQMAGLTLPQKIACLWPLILIFVGGFIGGACGGGACAINIQIMRGSLPGPAKYALAVLTGIGAFVAYLLIVLVLALMFPGIFGPGA</sequence>
<organism evidence="3 4">
    <name type="scientific">Hyphococcus aureus</name>
    <dbReference type="NCBI Taxonomy" id="2666033"/>
    <lineage>
        <taxon>Bacteria</taxon>
        <taxon>Pseudomonadati</taxon>
        <taxon>Pseudomonadota</taxon>
        <taxon>Alphaproteobacteria</taxon>
        <taxon>Parvularculales</taxon>
        <taxon>Parvularculaceae</taxon>
        <taxon>Hyphococcus</taxon>
    </lineage>
</organism>
<name>A0ABW1KS17_9PROT</name>